<dbReference type="Proteomes" id="UP000066014">
    <property type="component" value="Chromosome"/>
</dbReference>
<feature type="region of interest" description="Disordered" evidence="8">
    <location>
        <begin position="1"/>
        <end position="46"/>
    </location>
</feature>
<dbReference type="PANTHER" id="PTHR11579">
    <property type="entry name" value="PROTEIN-L-ISOASPARTATE O-METHYLTRANSFERASE"/>
    <property type="match status" value="1"/>
</dbReference>
<dbReference type="InterPro" id="IPR000682">
    <property type="entry name" value="PCMT"/>
</dbReference>
<keyword evidence="3 7" id="KW-0963">Cytoplasm</keyword>
<sequence length="282" mass="29070">MNRSKAGGAGPASGAAARPATRPAFPAQIPGLTSQPAARSAAGAQVAKSGSAGKYGATPAAAPAPQGGGLDSEAVRLALVRRLVAQGLQHPAVERAMATVPRHRFVDSALASQAYEDISLPIGLGQTISQPTIVARMLELLCTGRPLPLGRVLEVGTGCGYQAALLSLLCHEVYSIERLRGLHERARENLRELRLPNLHLLLGDGMAGYPAGAPYAGIVAAAAGPELPGAWLEQLAIGGRLVAPTELSPGQQHLVLIERTAQGLSRQVLDAVRFVPLKSGLG</sequence>
<comment type="function">
    <text evidence="7">Catalyzes the methyl esterification of L-isoaspartyl residues in peptides and proteins that result from spontaneous decomposition of normal L-aspartyl and L-asparaginyl residues. It plays a role in the repair and/or degradation of damaged proteins.</text>
</comment>
<accession>A0A060NKI5</accession>
<name>A0A060NKI5_9BURK</name>
<dbReference type="EMBL" id="AP014569">
    <property type="protein sequence ID" value="BAO82976.1"/>
    <property type="molecule type" value="Genomic_DNA"/>
</dbReference>
<dbReference type="GO" id="GO:0032259">
    <property type="term" value="P:methylation"/>
    <property type="evidence" value="ECO:0007669"/>
    <property type="project" value="UniProtKB-KW"/>
</dbReference>
<dbReference type="HAMAP" id="MF_00090">
    <property type="entry name" value="PIMT"/>
    <property type="match status" value="1"/>
</dbReference>
<evidence type="ECO:0000256" key="3">
    <source>
        <dbReference type="ARBA" id="ARBA00022490"/>
    </source>
</evidence>
<dbReference type="EC" id="2.1.1.77" evidence="7"/>
<dbReference type="STRING" id="1458426.SMCB_0748"/>
<dbReference type="GO" id="GO:0030091">
    <property type="term" value="P:protein repair"/>
    <property type="evidence" value="ECO:0007669"/>
    <property type="project" value="UniProtKB-UniRule"/>
</dbReference>
<dbReference type="AlphaFoldDB" id="A0A060NKI5"/>
<evidence type="ECO:0000256" key="6">
    <source>
        <dbReference type="ARBA" id="ARBA00022691"/>
    </source>
</evidence>
<evidence type="ECO:0000256" key="7">
    <source>
        <dbReference type="HAMAP-Rule" id="MF_00090"/>
    </source>
</evidence>
<dbReference type="SUPFAM" id="SSF53335">
    <property type="entry name" value="S-adenosyl-L-methionine-dependent methyltransferases"/>
    <property type="match status" value="1"/>
</dbReference>
<comment type="subcellular location">
    <subcellularLocation>
        <location evidence="1 7">Cytoplasm</location>
    </subcellularLocation>
</comment>
<evidence type="ECO:0000256" key="1">
    <source>
        <dbReference type="ARBA" id="ARBA00004496"/>
    </source>
</evidence>
<keyword evidence="6 7" id="KW-0949">S-adenosyl-L-methionine</keyword>
<dbReference type="NCBIfam" id="TIGR00080">
    <property type="entry name" value="pimt"/>
    <property type="match status" value="1"/>
</dbReference>
<evidence type="ECO:0000256" key="2">
    <source>
        <dbReference type="ARBA" id="ARBA00005369"/>
    </source>
</evidence>
<dbReference type="HOGENOM" id="CLU_055432_1_0_4"/>
<proteinExistence type="inferred from homology"/>
<feature type="active site" evidence="7">
    <location>
        <position position="129"/>
    </location>
</feature>
<reference evidence="9 10" key="1">
    <citation type="journal article" date="2014" name="Nat. Commun.">
        <title>Physiological and genomic features of highly alkaliphilic hydrogen-utilizing Betaproteobacteria from a continental serpentinizing site.</title>
        <authorList>
            <person name="Suzuki S."/>
            <person name="Kuenen J.G."/>
            <person name="Schipper K."/>
            <person name="van der Velde S."/>
            <person name="Ishii S."/>
            <person name="Wu A."/>
            <person name="Sorokin D.Y."/>
            <person name="Tenney A."/>
            <person name="Meng X.Y."/>
            <person name="Morrill P.L."/>
            <person name="Kamagata Y."/>
            <person name="Muyzer G."/>
            <person name="Nealson K.H."/>
        </authorList>
    </citation>
    <scope>NUCLEOTIDE SEQUENCE [LARGE SCALE GENOMIC DNA]</scope>
    <source>
        <strain evidence="9 10">B1</strain>
    </source>
</reference>
<evidence type="ECO:0000256" key="5">
    <source>
        <dbReference type="ARBA" id="ARBA00022679"/>
    </source>
</evidence>
<feature type="compositionally biased region" description="Low complexity" evidence="8">
    <location>
        <begin position="12"/>
        <end position="27"/>
    </location>
</feature>
<dbReference type="FunFam" id="3.40.50.150:FF:000010">
    <property type="entry name" value="Protein-L-isoaspartate O-methyltransferase"/>
    <property type="match status" value="1"/>
</dbReference>
<dbReference type="GO" id="GO:0004719">
    <property type="term" value="F:protein-L-isoaspartate (D-aspartate) O-methyltransferase activity"/>
    <property type="evidence" value="ECO:0007669"/>
    <property type="project" value="UniProtKB-UniRule"/>
</dbReference>
<gene>
    <name evidence="7" type="primary">pcm</name>
    <name evidence="9" type="ORF">SMCB_0748</name>
</gene>
<dbReference type="NCBIfam" id="NF001453">
    <property type="entry name" value="PRK00312.1"/>
    <property type="match status" value="1"/>
</dbReference>
<evidence type="ECO:0000313" key="10">
    <source>
        <dbReference type="Proteomes" id="UP000066014"/>
    </source>
</evidence>
<dbReference type="Pfam" id="PF01135">
    <property type="entry name" value="PCMT"/>
    <property type="match status" value="1"/>
</dbReference>
<dbReference type="PANTHER" id="PTHR11579:SF0">
    <property type="entry name" value="PROTEIN-L-ISOASPARTATE(D-ASPARTATE) O-METHYLTRANSFERASE"/>
    <property type="match status" value="1"/>
</dbReference>
<comment type="catalytic activity">
    <reaction evidence="7">
        <text>[protein]-L-isoaspartate + S-adenosyl-L-methionine = [protein]-L-isoaspartate alpha-methyl ester + S-adenosyl-L-homocysteine</text>
        <dbReference type="Rhea" id="RHEA:12705"/>
        <dbReference type="Rhea" id="RHEA-COMP:12143"/>
        <dbReference type="Rhea" id="RHEA-COMP:12144"/>
        <dbReference type="ChEBI" id="CHEBI:57856"/>
        <dbReference type="ChEBI" id="CHEBI:59789"/>
        <dbReference type="ChEBI" id="CHEBI:90596"/>
        <dbReference type="ChEBI" id="CHEBI:90598"/>
        <dbReference type="EC" id="2.1.1.77"/>
    </reaction>
</comment>
<dbReference type="CDD" id="cd02440">
    <property type="entry name" value="AdoMet_MTases"/>
    <property type="match status" value="1"/>
</dbReference>
<dbReference type="KEGG" id="cbab:SMCB_0748"/>
<keyword evidence="4 7" id="KW-0489">Methyltransferase</keyword>
<keyword evidence="10" id="KW-1185">Reference proteome</keyword>
<organism evidence="9 10">
    <name type="scientific">Serpentinimonas maccroryi</name>
    <dbReference type="NCBI Taxonomy" id="1458426"/>
    <lineage>
        <taxon>Bacteria</taxon>
        <taxon>Pseudomonadati</taxon>
        <taxon>Pseudomonadota</taxon>
        <taxon>Betaproteobacteria</taxon>
        <taxon>Burkholderiales</taxon>
        <taxon>Comamonadaceae</taxon>
        <taxon>Serpentinimonas</taxon>
    </lineage>
</organism>
<evidence type="ECO:0000256" key="8">
    <source>
        <dbReference type="SAM" id="MobiDB-lite"/>
    </source>
</evidence>
<dbReference type="Gene3D" id="3.40.50.150">
    <property type="entry name" value="Vaccinia Virus protein VP39"/>
    <property type="match status" value="1"/>
</dbReference>
<dbReference type="OrthoDB" id="9810066at2"/>
<dbReference type="GO" id="GO:0005737">
    <property type="term" value="C:cytoplasm"/>
    <property type="evidence" value="ECO:0007669"/>
    <property type="project" value="UniProtKB-SubCell"/>
</dbReference>
<dbReference type="InterPro" id="IPR029063">
    <property type="entry name" value="SAM-dependent_MTases_sf"/>
</dbReference>
<keyword evidence="5 7" id="KW-0808">Transferase</keyword>
<evidence type="ECO:0000256" key="4">
    <source>
        <dbReference type="ARBA" id="ARBA00022603"/>
    </source>
</evidence>
<comment type="similarity">
    <text evidence="2 7">Belongs to the methyltransferase superfamily. L-isoaspartyl/D-aspartyl protein methyltransferase family.</text>
</comment>
<dbReference type="RefSeq" id="WP_082027207.1">
    <property type="nucleotide sequence ID" value="NZ_AP014569.1"/>
</dbReference>
<protein>
    <recommendedName>
        <fullName evidence="7">Protein-L-isoaspartate O-methyltransferase</fullName>
        <ecNumber evidence="7">2.1.1.77</ecNumber>
    </recommendedName>
    <alternativeName>
        <fullName evidence="7">L-isoaspartyl protein carboxyl methyltransferase</fullName>
    </alternativeName>
    <alternativeName>
        <fullName evidence="7">Protein L-isoaspartyl methyltransferase</fullName>
    </alternativeName>
    <alternativeName>
        <fullName evidence="7">Protein-beta-aspartate methyltransferase</fullName>
        <shortName evidence="7">PIMT</shortName>
    </alternativeName>
</protein>
<evidence type="ECO:0000313" key="9">
    <source>
        <dbReference type="EMBL" id="BAO82976.1"/>
    </source>
</evidence>